<dbReference type="GO" id="GO:0005975">
    <property type="term" value="P:carbohydrate metabolic process"/>
    <property type="evidence" value="ECO:0007669"/>
    <property type="project" value="InterPro"/>
</dbReference>
<keyword evidence="1" id="KW-0808">Transferase</keyword>
<dbReference type="SUPFAM" id="SSF53067">
    <property type="entry name" value="Actin-like ATPase domain"/>
    <property type="match status" value="1"/>
</dbReference>
<dbReference type="InterPro" id="IPR018484">
    <property type="entry name" value="FGGY_N"/>
</dbReference>
<proteinExistence type="predicted"/>
<dbReference type="AlphaFoldDB" id="X1N5D9"/>
<evidence type="ECO:0000256" key="2">
    <source>
        <dbReference type="ARBA" id="ARBA00022777"/>
    </source>
</evidence>
<organism evidence="4">
    <name type="scientific">marine sediment metagenome</name>
    <dbReference type="NCBI Taxonomy" id="412755"/>
    <lineage>
        <taxon>unclassified sequences</taxon>
        <taxon>metagenomes</taxon>
        <taxon>ecological metagenomes</taxon>
    </lineage>
</organism>
<comment type="caution">
    <text evidence="4">The sequence shown here is derived from an EMBL/GenBank/DDBJ whole genome shotgun (WGS) entry which is preliminary data.</text>
</comment>
<dbReference type="Gene3D" id="3.30.420.40">
    <property type="match status" value="1"/>
</dbReference>
<sequence length="181" mass="20098">MSRRGVILALDIGTTGFKLGLFNREAELIEMTNCFYPINAYDGDKADSDPEKWWTGFLDCRKRMKSSLEDVEVMPMGVTTPGAMILDREGNPLTPAVLFMDRRSPKQAQEIRDKIGEERLLSETANLPVPGGCTASTILWWRDNLPEVYKSGHVFAHTNTFFGARLTGKFGMDASTGSLTA</sequence>
<keyword evidence="2" id="KW-0418">Kinase</keyword>
<gene>
    <name evidence="4" type="ORF">S06H3_13329</name>
</gene>
<evidence type="ECO:0000256" key="1">
    <source>
        <dbReference type="ARBA" id="ARBA00022679"/>
    </source>
</evidence>
<feature type="domain" description="Carbohydrate kinase FGGY N-terminal" evidence="3">
    <location>
        <begin position="6"/>
        <end position="178"/>
    </location>
</feature>
<evidence type="ECO:0000259" key="3">
    <source>
        <dbReference type="Pfam" id="PF00370"/>
    </source>
</evidence>
<reference evidence="4" key="1">
    <citation type="journal article" date="2014" name="Front. Microbiol.">
        <title>High frequency of phylogenetically diverse reductive dehalogenase-homologous genes in deep subseafloor sedimentary metagenomes.</title>
        <authorList>
            <person name="Kawai M."/>
            <person name="Futagami T."/>
            <person name="Toyoda A."/>
            <person name="Takaki Y."/>
            <person name="Nishi S."/>
            <person name="Hori S."/>
            <person name="Arai W."/>
            <person name="Tsubouchi T."/>
            <person name="Morono Y."/>
            <person name="Uchiyama I."/>
            <person name="Ito T."/>
            <person name="Fujiyama A."/>
            <person name="Inagaki F."/>
            <person name="Takami H."/>
        </authorList>
    </citation>
    <scope>NUCLEOTIDE SEQUENCE</scope>
    <source>
        <strain evidence="4">Expedition CK06-06</strain>
    </source>
</reference>
<name>X1N5D9_9ZZZZ</name>
<dbReference type="Pfam" id="PF00370">
    <property type="entry name" value="FGGY_N"/>
    <property type="match status" value="1"/>
</dbReference>
<dbReference type="EMBL" id="BARV01006505">
    <property type="protein sequence ID" value="GAI13839.1"/>
    <property type="molecule type" value="Genomic_DNA"/>
</dbReference>
<evidence type="ECO:0000313" key="4">
    <source>
        <dbReference type="EMBL" id="GAI13839.1"/>
    </source>
</evidence>
<accession>X1N5D9</accession>
<dbReference type="PANTHER" id="PTHR43095">
    <property type="entry name" value="SUGAR KINASE"/>
    <property type="match status" value="1"/>
</dbReference>
<dbReference type="InterPro" id="IPR043129">
    <property type="entry name" value="ATPase_NBD"/>
</dbReference>
<protein>
    <recommendedName>
        <fullName evidence="3">Carbohydrate kinase FGGY N-terminal domain-containing protein</fullName>
    </recommendedName>
</protein>
<dbReference type="GO" id="GO:0016301">
    <property type="term" value="F:kinase activity"/>
    <property type="evidence" value="ECO:0007669"/>
    <property type="project" value="UniProtKB-KW"/>
</dbReference>
<dbReference type="InterPro" id="IPR050406">
    <property type="entry name" value="FGGY_Carb_Kinase"/>
</dbReference>
<dbReference type="PANTHER" id="PTHR43095:SF5">
    <property type="entry name" value="XYLULOSE KINASE"/>
    <property type="match status" value="1"/>
</dbReference>
<feature type="non-terminal residue" evidence="4">
    <location>
        <position position="181"/>
    </location>
</feature>